<organism evidence="2 3">
    <name type="scientific">Ciceribacter ferrooxidans</name>
    <dbReference type="NCBI Taxonomy" id="2509717"/>
    <lineage>
        <taxon>Bacteria</taxon>
        <taxon>Pseudomonadati</taxon>
        <taxon>Pseudomonadota</taxon>
        <taxon>Alphaproteobacteria</taxon>
        <taxon>Hyphomicrobiales</taxon>
        <taxon>Rhizobiaceae</taxon>
        <taxon>Ciceribacter</taxon>
    </lineage>
</organism>
<dbReference type="EMBL" id="SDVB01000238">
    <property type="protein sequence ID" value="RYC11687.1"/>
    <property type="molecule type" value="Genomic_DNA"/>
</dbReference>
<gene>
    <name evidence="2" type="ORF">EUU22_11435</name>
</gene>
<feature type="chain" id="PRO_5020637742" description="Antifreeze protein" evidence="1">
    <location>
        <begin position="25"/>
        <end position="123"/>
    </location>
</feature>
<dbReference type="AlphaFoldDB" id="A0A4V1RQ56"/>
<reference evidence="2 3" key="1">
    <citation type="submission" date="2019-01" db="EMBL/GenBank/DDBJ databases">
        <authorList>
            <person name="Deng T."/>
        </authorList>
    </citation>
    <scope>NUCLEOTIDE SEQUENCE [LARGE SCALE GENOMIC DNA]</scope>
    <source>
        <strain evidence="2 3">F8825</strain>
    </source>
</reference>
<keyword evidence="1" id="KW-0732">Signal</keyword>
<accession>A0A4V1RQ56</accession>
<name>A0A4V1RQ56_9HYPH</name>
<dbReference type="OrthoDB" id="8451195at2"/>
<proteinExistence type="predicted"/>
<evidence type="ECO:0000313" key="2">
    <source>
        <dbReference type="EMBL" id="RYC11687.1"/>
    </source>
</evidence>
<protein>
    <recommendedName>
        <fullName evidence="4">Antifreeze protein</fullName>
    </recommendedName>
</protein>
<dbReference type="Proteomes" id="UP000291088">
    <property type="component" value="Unassembled WGS sequence"/>
</dbReference>
<feature type="signal peptide" evidence="1">
    <location>
        <begin position="1"/>
        <end position="24"/>
    </location>
</feature>
<evidence type="ECO:0008006" key="4">
    <source>
        <dbReference type="Google" id="ProtNLM"/>
    </source>
</evidence>
<evidence type="ECO:0000313" key="3">
    <source>
        <dbReference type="Proteomes" id="UP000291088"/>
    </source>
</evidence>
<comment type="caution">
    <text evidence="2">The sequence shown here is derived from an EMBL/GenBank/DDBJ whole genome shotgun (WGS) entry which is preliminary data.</text>
</comment>
<sequence length="123" mass="13966">MRKRFMAVGMAIATTMGSSPAARAQVVIYEDQPSGVYSGEGRAEGESLRRWNRRHDTRDGWTNRWASFGPYDAIRLLERRGYRVRDVTNVGERYLLRASRDGDDLLVSVSRRGEIVGVVHEAH</sequence>
<evidence type="ECO:0000256" key="1">
    <source>
        <dbReference type="SAM" id="SignalP"/>
    </source>
</evidence>
<keyword evidence="3" id="KW-1185">Reference proteome</keyword>